<dbReference type="Gene3D" id="3.30.540.10">
    <property type="entry name" value="Fructose-1,6-Bisphosphatase, subunit A, domain 1"/>
    <property type="match status" value="1"/>
</dbReference>
<dbReference type="AlphaFoldDB" id="K2RYQ0"/>
<organism evidence="8 9">
    <name type="scientific">Macrophomina phaseolina (strain MS6)</name>
    <name type="common">Charcoal rot fungus</name>
    <dbReference type="NCBI Taxonomy" id="1126212"/>
    <lineage>
        <taxon>Eukaryota</taxon>
        <taxon>Fungi</taxon>
        <taxon>Dikarya</taxon>
        <taxon>Ascomycota</taxon>
        <taxon>Pezizomycotina</taxon>
        <taxon>Dothideomycetes</taxon>
        <taxon>Dothideomycetes incertae sedis</taxon>
        <taxon>Botryosphaeriales</taxon>
        <taxon>Botryosphaeriaceae</taxon>
        <taxon>Macrophomina</taxon>
    </lineage>
</organism>
<dbReference type="Gene3D" id="3.40.190.80">
    <property type="match status" value="1"/>
</dbReference>
<dbReference type="EC" id="3.1.3.25" evidence="4"/>
<dbReference type="GO" id="GO:0006020">
    <property type="term" value="P:inositol metabolic process"/>
    <property type="evidence" value="ECO:0007669"/>
    <property type="project" value="TreeGrafter"/>
</dbReference>
<evidence type="ECO:0000313" key="9">
    <source>
        <dbReference type="Proteomes" id="UP000007129"/>
    </source>
</evidence>
<dbReference type="EMBL" id="AHHD01000222">
    <property type="protein sequence ID" value="EKG17847.1"/>
    <property type="molecule type" value="Genomic_DNA"/>
</dbReference>
<evidence type="ECO:0000256" key="4">
    <source>
        <dbReference type="ARBA" id="ARBA00013106"/>
    </source>
</evidence>
<dbReference type="PRINTS" id="PR00377">
    <property type="entry name" value="IMPHPHTASES"/>
</dbReference>
<evidence type="ECO:0000256" key="7">
    <source>
        <dbReference type="PIRSR" id="PIRSR600760-2"/>
    </source>
</evidence>
<dbReference type="SUPFAM" id="SSF56655">
    <property type="entry name" value="Carbohydrate phosphatase"/>
    <property type="match status" value="1"/>
</dbReference>
<dbReference type="VEuPathDB" id="FungiDB:MPH_04903"/>
<dbReference type="InterPro" id="IPR033942">
    <property type="entry name" value="IMPase"/>
</dbReference>
<dbReference type="FunCoup" id="K2RYQ0">
    <property type="interactions" value="417"/>
</dbReference>
<dbReference type="OrthoDB" id="10254945at2759"/>
<dbReference type="CDD" id="cd01639">
    <property type="entry name" value="IMPase"/>
    <property type="match status" value="1"/>
</dbReference>
<dbReference type="Pfam" id="PF00459">
    <property type="entry name" value="Inositol_P"/>
    <property type="match status" value="1"/>
</dbReference>
<dbReference type="InterPro" id="IPR020550">
    <property type="entry name" value="Inositol_monophosphatase_CS"/>
</dbReference>
<dbReference type="GO" id="GO:0007165">
    <property type="term" value="P:signal transduction"/>
    <property type="evidence" value="ECO:0007669"/>
    <property type="project" value="TreeGrafter"/>
</dbReference>
<feature type="binding site" evidence="7">
    <location>
        <position position="278"/>
    </location>
    <ligand>
        <name>Mg(2+)</name>
        <dbReference type="ChEBI" id="CHEBI:18420"/>
        <label>1</label>
        <note>catalytic</note>
    </ligand>
</feature>
<comment type="similarity">
    <text evidence="3">Belongs to the inositol monophosphatase superfamily.</text>
</comment>
<evidence type="ECO:0000256" key="1">
    <source>
        <dbReference type="ARBA" id="ARBA00001033"/>
    </source>
</evidence>
<evidence type="ECO:0000256" key="5">
    <source>
        <dbReference type="ARBA" id="ARBA00022723"/>
    </source>
</evidence>
<comment type="caution">
    <text evidence="8">The sequence shown here is derived from an EMBL/GenBank/DDBJ whole genome shotgun (WGS) entry which is preliminary data.</text>
</comment>
<dbReference type="PANTHER" id="PTHR20854">
    <property type="entry name" value="INOSITOL MONOPHOSPHATASE"/>
    <property type="match status" value="1"/>
</dbReference>
<dbReference type="InterPro" id="IPR000760">
    <property type="entry name" value="Inositol_monophosphatase-like"/>
</dbReference>
<feature type="binding site" evidence="7">
    <location>
        <position position="299"/>
    </location>
    <ligand>
        <name>Mg(2+)</name>
        <dbReference type="ChEBI" id="CHEBI:18420"/>
        <label>1</label>
        <note>catalytic</note>
    </ligand>
</feature>
<evidence type="ECO:0000256" key="6">
    <source>
        <dbReference type="ARBA" id="ARBA00022842"/>
    </source>
</evidence>
<dbReference type="FunFam" id="3.40.190.80:FF:000012">
    <property type="entry name" value="Inositol-1-monophosphatase"/>
    <property type="match status" value="1"/>
</dbReference>
<feature type="binding site" evidence="7">
    <location>
        <position position="296"/>
    </location>
    <ligand>
        <name>Mg(2+)</name>
        <dbReference type="ChEBI" id="CHEBI:18420"/>
        <label>1</label>
        <note>catalytic</note>
    </ligand>
</feature>
<dbReference type="Proteomes" id="UP000007129">
    <property type="component" value="Unassembled WGS sequence"/>
</dbReference>
<feature type="binding site" evidence="7">
    <location>
        <position position="441"/>
    </location>
    <ligand>
        <name>Mg(2+)</name>
        <dbReference type="ChEBI" id="CHEBI:18420"/>
        <label>1</label>
        <note>catalytic</note>
    </ligand>
</feature>
<dbReference type="FunFam" id="3.30.540.10:FF:000004">
    <property type="entry name" value="Inositol-1-monophosphatase"/>
    <property type="match status" value="1"/>
</dbReference>
<evidence type="ECO:0000313" key="8">
    <source>
        <dbReference type="EMBL" id="EKG17847.1"/>
    </source>
</evidence>
<dbReference type="GO" id="GO:0046854">
    <property type="term" value="P:phosphatidylinositol phosphate biosynthetic process"/>
    <property type="evidence" value="ECO:0007669"/>
    <property type="project" value="InterPro"/>
</dbReference>
<dbReference type="STRING" id="1126212.K2RYQ0"/>
<protein>
    <recommendedName>
        <fullName evidence="4">inositol-phosphate phosphatase</fullName>
        <ecNumber evidence="4">3.1.3.25</ecNumber>
    </recommendedName>
</protein>
<keyword evidence="6 7" id="KW-0460">Magnesium</keyword>
<comment type="catalytic activity">
    <reaction evidence="1">
        <text>a myo-inositol phosphate + H2O = myo-inositol + phosphate</text>
        <dbReference type="Rhea" id="RHEA:24056"/>
        <dbReference type="ChEBI" id="CHEBI:15377"/>
        <dbReference type="ChEBI" id="CHEBI:17268"/>
        <dbReference type="ChEBI" id="CHEBI:43474"/>
        <dbReference type="ChEBI" id="CHEBI:84139"/>
        <dbReference type="EC" id="3.1.3.25"/>
    </reaction>
</comment>
<dbReference type="eggNOG" id="KOG2951">
    <property type="taxonomic scope" value="Eukaryota"/>
</dbReference>
<accession>K2RYQ0</accession>
<gene>
    <name evidence="8" type="ORF">MPH_04903</name>
</gene>
<evidence type="ECO:0000256" key="3">
    <source>
        <dbReference type="ARBA" id="ARBA00009759"/>
    </source>
</evidence>
<feature type="binding site" evidence="7">
    <location>
        <position position="298"/>
    </location>
    <ligand>
        <name>Mg(2+)</name>
        <dbReference type="ChEBI" id="CHEBI:18420"/>
        <label>1</label>
        <note>catalytic</note>
    </ligand>
</feature>
<dbReference type="HOGENOM" id="CLU_537557_0_0_1"/>
<dbReference type="GO" id="GO:0008934">
    <property type="term" value="F:inositol monophosphate 1-phosphatase activity"/>
    <property type="evidence" value="ECO:0007669"/>
    <property type="project" value="InterPro"/>
</dbReference>
<name>K2RYQ0_MACPH</name>
<dbReference type="GO" id="GO:0046872">
    <property type="term" value="F:metal ion binding"/>
    <property type="evidence" value="ECO:0007669"/>
    <property type="project" value="UniProtKB-KW"/>
</dbReference>
<dbReference type="InParanoid" id="K2RYQ0"/>
<reference evidence="8 9" key="1">
    <citation type="journal article" date="2012" name="BMC Genomics">
        <title>Tools to kill: Genome of one of the most destructive plant pathogenic fungi Macrophomina phaseolina.</title>
        <authorList>
            <person name="Islam M.S."/>
            <person name="Haque M.S."/>
            <person name="Islam M.M."/>
            <person name="Emdad E.M."/>
            <person name="Halim A."/>
            <person name="Hossen Q.M.M."/>
            <person name="Hossain M.Z."/>
            <person name="Ahmed B."/>
            <person name="Rahim S."/>
            <person name="Rahman M.S."/>
            <person name="Alam M.M."/>
            <person name="Hou S."/>
            <person name="Wan X."/>
            <person name="Saito J.A."/>
            <person name="Alam M."/>
        </authorList>
    </citation>
    <scope>NUCLEOTIDE SEQUENCE [LARGE SCALE GENOMIC DNA]</scope>
    <source>
        <strain evidence="8 9">MS6</strain>
    </source>
</reference>
<comment type="cofactor">
    <cofactor evidence="2 7">
        <name>Mg(2+)</name>
        <dbReference type="ChEBI" id="CHEBI:18420"/>
    </cofactor>
</comment>
<proteinExistence type="inferred from homology"/>
<sequence>MPSHTWLPAALSPPLSIVRLAQSGYLSTPSFPPAPLFARAHSLPPPRLELCPCPRHPLASINLPSHLPPVKPSPSQQTATLIPPHAWSASADQDRCYHTAPSRSSLPRLNTALPHRLSFSALFTHSANTSPYIRLHYPSQPLLCHSKRSAPFSTSRMSYSADHSDVSSLVDSPTSTYPQTVQETPLTSAENSVFDLADVDDLLLESLCGGHPLESVEQTLISIARRAGDMILAADPAVDDSDTKNNSSDRVTATDKAVEDMVYQTVCATYPKFDFLGEESFKDGTKLTDAPTIVADPIDGTLNFIHGFPNTAISLALTVSRKPVVGVVYNPFRGDLFTAIKGKGAFLTRHDGRRIRLPSKRTPSPLTSLNDCLVAVEWGNQRSGPNWDLRTSVHKKLLSSRADGGAMVHSVRSSGSAALDFCYVAAGWIDVFWEAGVWIWDICAGWIILQEAGGLVASTNPGDWDPELEGRCYLAVRAAPSVTDQKNVVEELWGLMDGKSFTYPVKK</sequence>
<dbReference type="PANTHER" id="PTHR20854:SF4">
    <property type="entry name" value="INOSITOL-1-MONOPHOSPHATASE-RELATED"/>
    <property type="match status" value="1"/>
</dbReference>
<keyword evidence="5 7" id="KW-0479">Metal-binding</keyword>
<evidence type="ECO:0000256" key="2">
    <source>
        <dbReference type="ARBA" id="ARBA00001946"/>
    </source>
</evidence>
<dbReference type="PROSITE" id="PS00630">
    <property type="entry name" value="IMP_2"/>
    <property type="match status" value="1"/>
</dbReference>